<dbReference type="FunFam" id="3.60.15.10:FF:000028">
    <property type="entry name" value="Integrator complex subunit 11 isoform X3"/>
    <property type="match status" value="1"/>
</dbReference>
<evidence type="ECO:0000256" key="1">
    <source>
        <dbReference type="ARBA" id="ARBA00004123"/>
    </source>
</evidence>
<protein>
    <submittedName>
        <fullName evidence="7">Cleavage and polyadenylation specificity factor subunit 3</fullName>
    </submittedName>
</protein>
<dbReference type="FunFam" id="3.40.50.10890:FF:000005">
    <property type="entry name" value="Cleavage and polyadenylation specificity factor subunit 3-II"/>
    <property type="match status" value="1"/>
</dbReference>
<dbReference type="InterPro" id="IPR050698">
    <property type="entry name" value="MBL"/>
</dbReference>
<dbReference type="PANTHER" id="PTHR11203">
    <property type="entry name" value="CLEAVAGE AND POLYADENYLATION SPECIFICITY FACTOR FAMILY MEMBER"/>
    <property type="match status" value="1"/>
</dbReference>
<comment type="subcellular location">
    <subcellularLocation>
        <location evidence="1">Nucleus</location>
    </subcellularLocation>
</comment>
<evidence type="ECO:0000256" key="3">
    <source>
        <dbReference type="ARBA" id="ARBA00022801"/>
    </source>
</evidence>
<dbReference type="InterPro" id="IPR022712">
    <property type="entry name" value="Beta_Casp"/>
</dbReference>
<dbReference type="GO" id="GO:0016180">
    <property type="term" value="P:snRNA processing"/>
    <property type="evidence" value="ECO:0007669"/>
    <property type="project" value="TreeGrafter"/>
</dbReference>
<feature type="domain" description="Beta-Casp" evidence="6">
    <location>
        <begin position="244"/>
        <end position="362"/>
    </location>
</feature>
<dbReference type="GO" id="GO:0004521">
    <property type="term" value="F:RNA endonuclease activity"/>
    <property type="evidence" value="ECO:0007669"/>
    <property type="project" value="TreeGrafter"/>
</dbReference>
<evidence type="ECO:0000313" key="7">
    <source>
        <dbReference type="EMBL" id="KAJ7942878.1"/>
    </source>
</evidence>
<keyword evidence="8" id="KW-1185">Reference proteome</keyword>
<dbReference type="EMBL" id="JARAOO010000014">
    <property type="protein sequence ID" value="KAJ7942878.1"/>
    <property type="molecule type" value="Genomic_DNA"/>
</dbReference>
<dbReference type="GO" id="GO:0016787">
    <property type="term" value="F:hydrolase activity"/>
    <property type="evidence" value="ECO:0007669"/>
    <property type="project" value="UniProtKB-KW"/>
</dbReference>
<evidence type="ECO:0000313" key="8">
    <source>
        <dbReference type="Proteomes" id="UP001163823"/>
    </source>
</evidence>
<dbReference type="SMART" id="SM01027">
    <property type="entry name" value="Beta-Casp"/>
    <property type="match status" value="1"/>
</dbReference>
<dbReference type="GO" id="GO:0005634">
    <property type="term" value="C:nucleus"/>
    <property type="evidence" value="ECO:0007669"/>
    <property type="project" value="UniProtKB-SubCell"/>
</dbReference>
<comment type="similarity">
    <text evidence="2">Belongs to the metallo-beta-lactamase superfamily. RNA-metabolizing metallo-beta-lactamase-like family. INTS11 subfamily.</text>
</comment>
<accession>A0AAD7KN36</accession>
<gene>
    <name evidence="7" type="ORF">O6P43_032494</name>
</gene>
<evidence type="ECO:0000259" key="5">
    <source>
        <dbReference type="SMART" id="SM00849"/>
    </source>
</evidence>
<organism evidence="7 8">
    <name type="scientific">Quillaja saponaria</name>
    <name type="common">Soap bark tree</name>
    <dbReference type="NCBI Taxonomy" id="32244"/>
    <lineage>
        <taxon>Eukaryota</taxon>
        <taxon>Viridiplantae</taxon>
        <taxon>Streptophyta</taxon>
        <taxon>Embryophyta</taxon>
        <taxon>Tracheophyta</taxon>
        <taxon>Spermatophyta</taxon>
        <taxon>Magnoliopsida</taxon>
        <taxon>eudicotyledons</taxon>
        <taxon>Gunneridae</taxon>
        <taxon>Pentapetalae</taxon>
        <taxon>rosids</taxon>
        <taxon>fabids</taxon>
        <taxon>Fabales</taxon>
        <taxon>Quillajaceae</taxon>
        <taxon>Quillaja</taxon>
    </lineage>
</organism>
<dbReference type="CDD" id="cd16291">
    <property type="entry name" value="INTS11-like_MBL-fold"/>
    <property type="match status" value="1"/>
</dbReference>
<dbReference type="InterPro" id="IPR041897">
    <property type="entry name" value="INTS11-like_MBL-fold"/>
</dbReference>
<comment type="caution">
    <text evidence="7">The sequence shown here is derived from an EMBL/GenBank/DDBJ whole genome shotgun (WGS) entry which is preliminary data.</text>
</comment>
<dbReference type="Pfam" id="PF16661">
    <property type="entry name" value="Lactamase_B_6"/>
    <property type="match status" value="1"/>
</dbReference>
<keyword evidence="4" id="KW-0539">Nucleus</keyword>
<proteinExistence type="inferred from homology"/>
<feature type="domain" description="Metallo-beta-lactamase" evidence="5">
    <location>
        <begin position="15"/>
        <end position="232"/>
    </location>
</feature>
<evidence type="ECO:0000259" key="6">
    <source>
        <dbReference type="SMART" id="SM01027"/>
    </source>
</evidence>
<dbReference type="KEGG" id="qsa:O6P43_032494"/>
<dbReference type="Gene3D" id="3.60.15.10">
    <property type="entry name" value="Ribonuclease Z/Hydroxyacylglutathione hydrolase-like"/>
    <property type="match status" value="1"/>
</dbReference>
<dbReference type="Pfam" id="PF07521">
    <property type="entry name" value="RMMBL"/>
    <property type="match status" value="1"/>
</dbReference>
<dbReference type="Proteomes" id="UP001163823">
    <property type="component" value="Chromosome 14"/>
</dbReference>
<dbReference type="Gene3D" id="3.40.50.10890">
    <property type="match status" value="1"/>
</dbReference>
<dbReference type="AlphaFoldDB" id="A0AAD7KN36"/>
<dbReference type="PANTHER" id="PTHR11203:SF37">
    <property type="entry name" value="INTEGRATOR COMPLEX SUBUNIT 11"/>
    <property type="match status" value="1"/>
</dbReference>
<dbReference type="InterPro" id="IPR036866">
    <property type="entry name" value="RibonucZ/Hydroxyglut_hydro"/>
</dbReference>
<evidence type="ECO:0000256" key="4">
    <source>
        <dbReference type="ARBA" id="ARBA00023242"/>
    </source>
</evidence>
<evidence type="ECO:0000256" key="2">
    <source>
        <dbReference type="ARBA" id="ARBA00007093"/>
    </source>
</evidence>
<name>A0AAD7KN36_QUISA</name>
<dbReference type="InterPro" id="IPR011108">
    <property type="entry name" value="RMMBL"/>
</dbReference>
<dbReference type="InterPro" id="IPR001279">
    <property type="entry name" value="Metallo-B-lactamas"/>
</dbReference>
<dbReference type="SMART" id="SM00849">
    <property type="entry name" value="Lactamase_B"/>
    <property type="match status" value="1"/>
</dbReference>
<sequence>MAIDSLILGAGQEVGKSCVVVTINGKRIMFDCGMHMGYLDHRRYPDFSLISKSGDFDNALTCVIITHFHLDHVGALPYFTEVCGYRGPIYMTYPTKALAPLMLEDYRKVMVDRRGEEEQFSSDHIAECMKKVIAVDLKQTVQVDNDLQIRAYYAGHVLGAAMFHAKVGDTEMVYTGDYNMTPDRHLGAAQIDRLRLDLLITESTYATTIRDSKYGREREFLKVVHKCVSGGGKVLIPTFALGRAQELCILLDDYWERMNLKVPIYFSAGLTIQANMYYKMLISWTSQKIKETYSTHNAFDFKNVHDFERSLMDAPGPCVLFATPGMLSGGFSLEVFKHWAPSERNLVTLPGYCVAGTVGHKLMSGKPTKIDLDKDTQIDVRCQIHQLAFSPHTDAKGIMDLVKFLSPKHVILVHGEKPKMVSLKERIHSELGIMCYDPANNDTVSIPSTHYVKAGASDTFIQGCSNPNFKFYRNSAGDSDLNDKNFMQDVQVKDERVIEGVIVKEKSQKAKVVHQDELLVMLGENRHELQFAYCCPVQIIDLKEMKSTYLNSRNSMLCLSENFSWLQVLQWRLSDEIPEGNIQSYGEHLQIESFHVSLCLKDSCPYRVQDNHQNRMKSMFFCCIWSAPDEKLARKILSIMEKLNLSKI</sequence>
<keyword evidence="3" id="KW-0378">Hydrolase</keyword>
<reference evidence="7" key="1">
    <citation type="journal article" date="2023" name="Science">
        <title>Elucidation of the pathway for biosynthesis of saponin adjuvants from the soapbark tree.</title>
        <authorList>
            <person name="Reed J."/>
            <person name="Orme A."/>
            <person name="El-Demerdash A."/>
            <person name="Owen C."/>
            <person name="Martin L.B.B."/>
            <person name="Misra R.C."/>
            <person name="Kikuchi S."/>
            <person name="Rejzek M."/>
            <person name="Martin A.C."/>
            <person name="Harkess A."/>
            <person name="Leebens-Mack J."/>
            <person name="Louveau T."/>
            <person name="Stephenson M.J."/>
            <person name="Osbourn A."/>
        </authorList>
    </citation>
    <scope>NUCLEOTIDE SEQUENCE</scope>
    <source>
        <strain evidence="7">S10</strain>
    </source>
</reference>
<dbReference type="SUPFAM" id="SSF56281">
    <property type="entry name" value="Metallo-hydrolase/oxidoreductase"/>
    <property type="match status" value="1"/>
</dbReference>
<dbReference type="Pfam" id="PF10996">
    <property type="entry name" value="Beta-Casp"/>
    <property type="match status" value="1"/>
</dbReference>